<evidence type="ECO:0008006" key="4">
    <source>
        <dbReference type="Google" id="ProtNLM"/>
    </source>
</evidence>
<proteinExistence type="predicted"/>
<evidence type="ECO:0000313" key="3">
    <source>
        <dbReference type="Proteomes" id="UP000053766"/>
    </source>
</evidence>
<reference evidence="2 3" key="1">
    <citation type="submission" date="2013-11" db="EMBL/GenBank/DDBJ databases">
        <title>Draft genome of the bovine lungworm Dictyocaulus viviparus.</title>
        <authorList>
            <person name="Mitreva M."/>
        </authorList>
    </citation>
    <scope>NUCLEOTIDE SEQUENCE [LARGE SCALE GENOMIC DNA]</scope>
    <source>
        <strain evidence="2 3">HannoverDv2000</strain>
    </source>
</reference>
<evidence type="ECO:0000256" key="1">
    <source>
        <dbReference type="SAM" id="Phobius"/>
    </source>
</evidence>
<gene>
    <name evidence="2" type="ORF">DICVIV_04873</name>
</gene>
<keyword evidence="1" id="KW-1133">Transmembrane helix</keyword>
<keyword evidence="1" id="KW-0812">Transmembrane</keyword>
<protein>
    <recommendedName>
        <fullName evidence="4">Chondroitin proteoglycan 4 domain-containing protein</fullName>
    </recommendedName>
</protein>
<dbReference type="Proteomes" id="UP000053766">
    <property type="component" value="Unassembled WGS sequence"/>
</dbReference>
<keyword evidence="1" id="KW-0472">Membrane</keyword>
<dbReference type="AlphaFoldDB" id="A0A0D8XYY4"/>
<feature type="transmembrane region" description="Helical" evidence="1">
    <location>
        <begin position="214"/>
        <end position="231"/>
    </location>
</feature>
<dbReference type="OrthoDB" id="5773441at2759"/>
<reference evidence="3" key="2">
    <citation type="journal article" date="2016" name="Sci. Rep.">
        <title>Dictyocaulus viviparus genome, variome and transcriptome elucidate lungworm biology and support future intervention.</title>
        <authorList>
            <person name="McNulty S.N."/>
            <person name="Strube C."/>
            <person name="Rosa B.A."/>
            <person name="Martin J.C."/>
            <person name="Tyagi R."/>
            <person name="Choi Y.J."/>
            <person name="Wang Q."/>
            <person name="Hallsworth Pepin K."/>
            <person name="Zhang X."/>
            <person name="Ozersky P."/>
            <person name="Wilson R.K."/>
            <person name="Sternberg P.W."/>
            <person name="Gasser R.B."/>
            <person name="Mitreva M."/>
        </authorList>
    </citation>
    <scope>NUCLEOTIDE SEQUENCE [LARGE SCALE GENOMIC DNA]</scope>
    <source>
        <strain evidence="3">HannoverDv2000</strain>
    </source>
</reference>
<keyword evidence="3" id="KW-1185">Reference proteome</keyword>
<dbReference type="EMBL" id="KN716249">
    <property type="protein sequence ID" value="KJH48974.1"/>
    <property type="molecule type" value="Genomic_DNA"/>
</dbReference>
<evidence type="ECO:0000313" key="2">
    <source>
        <dbReference type="EMBL" id="KJH48974.1"/>
    </source>
</evidence>
<accession>A0A0D8XYY4</accession>
<organism evidence="2 3">
    <name type="scientific">Dictyocaulus viviparus</name>
    <name type="common">Bovine lungworm</name>
    <dbReference type="NCBI Taxonomy" id="29172"/>
    <lineage>
        <taxon>Eukaryota</taxon>
        <taxon>Metazoa</taxon>
        <taxon>Ecdysozoa</taxon>
        <taxon>Nematoda</taxon>
        <taxon>Chromadorea</taxon>
        <taxon>Rhabditida</taxon>
        <taxon>Rhabditina</taxon>
        <taxon>Rhabditomorpha</taxon>
        <taxon>Strongyloidea</taxon>
        <taxon>Metastrongylidae</taxon>
        <taxon>Dictyocaulus</taxon>
    </lineage>
</organism>
<sequence length="233" mass="26572">MNGMQQSLAGVSSEWTVDMVTPLQALLSQSHRAQLFYRMDSVCRLNTVYQSCLSSCPRNPAKRILLNGQKTWNIICDDFRNDTDFRETVLPCWAKMGVTLTNHCAPMASLLQVEMLQLMEGGLENVQQGMDGFCRSVHFYDKCFVGKNYEACGVKAGRFLIKLTQQTSHALMELLDNVLKLENLPDSCKEWLNQKDTDDPRPRAIARRMKNNKLSFTTSISIIFLMIRTYLVV</sequence>
<name>A0A0D8XYY4_DICVI</name>